<dbReference type="SMART" id="SM00271">
    <property type="entry name" value="DnaJ"/>
    <property type="match status" value="1"/>
</dbReference>
<dbReference type="RefSeq" id="WP_047819924.1">
    <property type="nucleotide sequence ID" value="NZ_CP011770.1"/>
</dbReference>
<dbReference type="AlphaFoldDB" id="A0A0G3XFT7"/>
<dbReference type="Proteomes" id="UP000035287">
    <property type="component" value="Chromosome"/>
</dbReference>
<dbReference type="CDD" id="cd06257">
    <property type="entry name" value="DnaJ"/>
    <property type="match status" value="1"/>
</dbReference>
<evidence type="ECO:0000313" key="2">
    <source>
        <dbReference type="EMBL" id="AKM09233.1"/>
    </source>
</evidence>
<feature type="region of interest" description="Disordered" evidence="1">
    <location>
        <begin position="1"/>
        <end position="21"/>
    </location>
</feature>
<keyword evidence="3" id="KW-1185">Reference proteome</keyword>
<organism evidence="2 3">
    <name type="scientific">Croceicoccus naphthovorans</name>
    <dbReference type="NCBI Taxonomy" id="1348774"/>
    <lineage>
        <taxon>Bacteria</taxon>
        <taxon>Pseudomonadati</taxon>
        <taxon>Pseudomonadota</taxon>
        <taxon>Alphaproteobacteria</taxon>
        <taxon>Sphingomonadales</taxon>
        <taxon>Erythrobacteraceae</taxon>
        <taxon>Croceicoccus</taxon>
    </lineage>
</organism>
<dbReference type="OrthoDB" id="9786294at2"/>
<dbReference type="EMBL" id="CP011770">
    <property type="protein sequence ID" value="AKM09233.1"/>
    <property type="molecule type" value="Genomic_DNA"/>
</dbReference>
<dbReference type="InterPro" id="IPR036869">
    <property type="entry name" value="J_dom_sf"/>
</dbReference>
<dbReference type="PRINTS" id="PR00625">
    <property type="entry name" value="JDOMAIN"/>
</dbReference>
<proteinExistence type="predicted"/>
<evidence type="ECO:0000313" key="3">
    <source>
        <dbReference type="Proteomes" id="UP000035287"/>
    </source>
</evidence>
<gene>
    <name evidence="2" type="ORF">AB433_03410</name>
</gene>
<accession>A0A0G3XFT7</accession>
<dbReference type="Pfam" id="PF00226">
    <property type="entry name" value="DnaJ"/>
    <property type="match status" value="1"/>
</dbReference>
<dbReference type="PATRIC" id="fig|1348774.3.peg.712"/>
<dbReference type="Gene3D" id="1.10.287.110">
    <property type="entry name" value="DnaJ domain"/>
    <property type="match status" value="1"/>
</dbReference>
<dbReference type="SUPFAM" id="SSF46565">
    <property type="entry name" value="Chaperone J-domain"/>
    <property type="match status" value="1"/>
</dbReference>
<name>A0A0G3XFT7_9SPHN</name>
<dbReference type="KEGG" id="cna:AB433_03410"/>
<dbReference type="STRING" id="1348774.AB433_03410"/>
<feature type="compositionally biased region" description="Basic and acidic residues" evidence="1">
    <location>
        <begin position="1"/>
        <end position="12"/>
    </location>
</feature>
<sequence>MRHDRFHGRFESTGRGCEAPGCDEAGEFRAPGSRGPSFDGPGDWRWFCLDHVRAFNAGYDFFEGMSAEEILDAQSPVHGWRNTARVYSGMGNDGPRWADFEDPLDAISARARNIRGERERQWQQDAEARQRGLGSEDRRALDELGLGYDADRKALRQRYSALVRRYHPDRNGGDRTHEHRLQRVVDAYQHLRKAQRFA</sequence>
<protein>
    <submittedName>
        <fullName evidence="2">Molecular chaperone DnaJ</fullName>
    </submittedName>
</protein>
<reference evidence="2 3" key="1">
    <citation type="submission" date="2015-06" db="EMBL/GenBank/DDBJ databases">
        <authorList>
            <person name="Zeng Y."/>
            <person name="Huang Y."/>
        </authorList>
    </citation>
    <scope>NUCLEOTIDE SEQUENCE [LARGE SCALE GENOMIC DNA]</scope>
    <source>
        <strain evidence="2 3">PQ-2</strain>
    </source>
</reference>
<dbReference type="PROSITE" id="PS50076">
    <property type="entry name" value="DNAJ_2"/>
    <property type="match status" value="1"/>
</dbReference>
<evidence type="ECO:0000256" key="1">
    <source>
        <dbReference type="SAM" id="MobiDB-lite"/>
    </source>
</evidence>
<dbReference type="InterPro" id="IPR001623">
    <property type="entry name" value="DnaJ_domain"/>
</dbReference>